<keyword evidence="12" id="KW-1185">Reference proteome</keyword>
<dbReference type="InterPro" id="IPR002110">
    <property type="entry name" value="Ankyrin_rpt"/>
</dbReference>
<dbReference type="PROSITE" id="PS50088">
    <property type="entry name" value="ANK_REPEAT"/>
    <property type="match status" value="6"/>
</dbReference>
<evidence type="ECO:0000313" key="11">
    <source>
        <dbReference type="EMBL" id="CAB1438602.1"/>
    </source>
</evidence>
<evidence type="ECO:0000256" key="9">
    <source>
        <dbReference type="ARBA" id="ARBA00067264"/>
    </source>
</evidence>
<dbReference type="Pfam" id="PF00023">
    <property type="entry name" value="Ank"/>
    <property type="match status" value="1"/>
</dbReference>
<dbReference type="GO" id="GO:0005737">
    <property type="term" value="C:cytoplasm"/>
    <property type="evidence" value="ECO:0007669"/>
    <property type="project" value="UniProtKB-SubCell"/>
</dbReference>
<comment type="caution">
    <text evidence="11">The sequence shown here is derived from an EMBL/GenBank/DDBJ whole genome shotgun (WGS) entry which is preliminary data.</text>
</comment>
<evidence type="ECO:0000256" key="10">
    <source>
        <dbReference type="PROSITE-ProRule" id="PRU00023"/>
    </source>
</evidence>
<evidence type="ECO:0000256" key="1">
    <source>
        <dbReference type="ARBA" id="ARBA00004123"/>
    </source>
</evidence>
<accession>A0A9N7UXA7</accession>
<feature type="repeat" description="ANK" evidence="10">
    <location>
        <begin position="179"/>
        <end position="202"/>
    </location>
</feature>
<reference evidence="11" key="1">
    <citation type="submission" date="2020-03" db="EMBL/GenBank/DDBJ databases">
        <authorList>
            <person name="Weist P."/>
        </authorList>
    </citation>
    <scope>NUCLEOTIDE SEQUENCE</scope>
</reference>
<comment type="subcellular location">
    <subcellularLocation>
        <location evidence="2">Cytoplasm</location>
    </subcellularLocation>
    <subcellularLocation>
        <location evidence="1">Nucleus</location>
    </subcellularLocation>
</comment>
<evidence type="ECO:0000256" key="7">
    <source>
        <dbReference type="ARBA" id="ARBA00053725"/>
    </source>
</evidence>
<protein>
    <recommendedName>
        <fullName evidence="9">Ankyrin repeat domain-containing protein 16</fullName>
    </recommendedName>
</protein>
<dbReference type="GO" id="GO:0005634">
    <property type="term" value="C:nucleus"/>
    <property type="evidence" value="ECO:0007669"/>
    <property type="project" value="UniProtKB-SubCell"/>
</dbReference>
<dbReference type="PANTHER" id="PTHR24188:SF29">
    <property type="entry name" value="GH09064P"/>
    <property type="match status" value="1"/>
</dbReference>
<keyword evidence="5 10" id="KW-0040">ANK repeat</keyword>
<name>A0A9N7UXA7_PLEPL</name>
<dbReference type="SMART" id="SM00248">
    <property type="entry name" value="ANK"/>
    <property type="match status" value="8"/>
</dbReference>
<dbReference type="Pfam" id="PF13637">
    <property type="entry name" value="Ank_4"/>
    <property type="match status" value="1"/>
</dbReference>
<sequence>MDADNTERLLVKLAQDGHTSSLEELIGPGGSAAARSVSRGHLGRSGDTLLHYAARHGHLDTVKYLVEGVGMDVELSNNDYKRPLHEAASMGHRACVGYLLREGAAVDSLKRADWTPLMMACTRRNLDVIQELLRHGADPALRNKDGWNSFHIACREGDPLVVQHLLLIAQEVWRTESKTRRTPLHTAAMHGCEEVVRILLERCGYTPDSADSCGVTPLMDAVRNGNVSVARLLLEHHQASPTAADRVGAQLVHQRATGIQLSALHYAAKEGHMSTIKTLLELGADLHARDTKGRTALHMACIGQHAGAARLLQQLGLKDSEDASGTRAQQFARKPDLMAAFESGSADTS</sequence>
<feature type="repeat" description="ANK" evidence="10">
    <location>
        <begin position="213"/>
        <end position="236"/>
    </location>
</feature>
<comment type="function">
    <text evidence="7">Required to prevent the misactivation of serine (Ser) with tRNA(Ala) by promoting the hydrolysis of Ser-mischarged tRNA(Ala), thereby playing a role in translational fidelity. Binds directly to the catalytic domain of AARS/AlaRS and captures Ser that is misactivated by AARS/AlaRS, preventing the charging of Ser adenylates to tRNA(Ala) and precluding Ser misincorporation in nascent peptides.</text>
</comment>
<dbReference type="PANTHER" id="PTHR24188">
    <property type="entry name" value="ANKYRIN REPEAT PROTEIN"/>
    <property type="match status" value="1"/>
</dbReference>
<evidence type="ECO:0000256" key="4">
    <source>
        <dbReference type="ARBA" id="ARBA00022737"/>
    </source>
</evidence>
<dbReference type="PROSITE" id="PS50297">
    <property type="entry name" value="ANK_REP_REGION"/>
    <property type="match status" value="6"/>
</dbReference>
<proteinExistence type="predicted"/>
<dbReference type="Pfam" id="PF12796">
    <property type="entry name" value="Ank_2"/>
    <property type="match status" value="2"/>
</dbReference>
<feature type="repeat" description="ANK" evidence="10">
    <location>
        <begin position="112"/>
        <end position="144"/>
    </location>
</feature>
<evidence type="ECO:0000256" key="3">
    <source>
        <dbReference type="ARBA" id="ARBA00022490"/>
    </source>
</evidence>
<feature type="repeat" description="ANK" evidence="10">
    <location>
        <begin position="45"/>
        <end position="67"/>
    </location>
</feature>
<dbReference type="EMBL" id="CADEAL010002186">
    <property type="protein sequence ID" value="CAB1438602.1"/>
    <property type="molecule type" value="Genomic_DNA"/>
</dbReference>
<evidence type="ECO:0000256" key="2">
    <source>
        <dbReference type="ARBA" id="ARBA00004496"/>
    </source>
</evidence>
<feature type="repeat" description="ANK" evidence="10">
    <location>
        <begin position="79"/>
        <end position="111"/>
    </location>
</feature>
<feature type="repeat" description="ANK" evidence="10">
    <location>
        <begin position="259"/>
        <end position="291"/>
    </location>
</feature>
<comment type="subunit">
    <text evidence="8">Interacts with AARS; the interaction is direct.</text>
</comment>
<evidence type="ECO:0000256" key="5">
    <source>
        <dbReference type="ARBA" id="ARBA00023043"/>
    </source>
</evidence>
<evidence type="ECO:0000313" key="12">
    <source>
        <dbReference type="Proteomes" id="UP001153269"/>
    </source>
</evidence>
<organism evidence="11 12">
    <name type="scientific">Pleuronectes platessa</name>
    <name type="common">European plaice</name>
    <dbReference type="NCBI Taxonomy" id="8262"/>
    <lineage>
        <taxon>Eukaryota</taxon>
        <taxon>Metazoa</taxon>
        <taxon>Chordata</taxon>
        <taxon>Craniata</taxon>
        <taxon>Vertebrata</taxon>
        <taxon>Euteleostomi</taxon>
        <taxon>Actinopterygii</taxon>
        <taxon>Neopterygii</taxon>
        <taxon>Teleostei</taxon>
        <taxon>Neoteleostei</taxon>
        <taxon>Acanthomorphata</taxon>
        <taxon>Carangaria</taxon>
        <taxon>Pleuronectiformes</taxon>
        <taxon>Pleuronectoidei</taxon>
        <taxon>Pleuronectidae</taxon>
        <taxon>Pleuronectes</taxon>
    </lineage>
</organism>
<dbReference type="InterPro" id="IPR036770">
    <property type="entry name" value="Ankyrin_rpt-contain_sf"/>
</dbReference>
<evidence type="ECO:0000256" key="8">
    <source>
        <dbReference type="ARBA" id="ARBA00062703"/>
    </source>
</evidence>
<dbReference type="AlphaFoldDB" id="A0A9N7UXA7"/>
<keyword evidence="3" id="KW-0963">Cytoplasm</keyword>
<dbReference type="FunFam" id="1.25.40.20:FF:000336">
    <property type="entry name" value="Ankyrin repeat domain-containing protein 16"/>
    <property type="match status" value="1"/>
</dbReference>
<keyword evidence="6" id="KW-0539">Nucleus</keyword>
<dbReference type="Gene3D" id="1.25.40.20">
    <property type="entry name" value="Ankyrin repeat-containing domain"/>
    <property type="match status" value="3"/>
</dbReference>
<dbReference type="PRINTS" id="PR01415">
    <property type="entry name" value="ANKYRIN"/>
</dbReference>
<gene>
    <name evidence="11" type="ORF">PLEPLA_LOCUS26493</name>
</gene>
<dbReference type="Proteomes" id="UP001153269">
    <property type="component" value="Unassembled WGS sequence"/>
</dbReference>
<dbReference type="SUPFAM" id="SSF48403">
    <property type="entry name" value="Ankyrin repeat"/>
    <property type="match status" value="2"/>
</dbReference>
<evidence type="ECO:0000256" key="6">
    <source>
        <dbReference type="ARBA" id="ARBA00023242"/>
    </source>
</evidence>
<keyword evidence="4" id="KW-0677">Repeat</keyword>